<keyword evidence="3" id="KW-1185">Reference proteome</keyword>
<dbReference type="OrthoDB" id="423313at2759"/>
<dbReference type="AlphaFoldDB" id="A0A8H6XSH3"/>
<evidence type="ECO:0000313" key="2">
    <source>
        <dbReference type="EMBL" id="KAF7345634.1"/>
    </source>
</evidence>
<comment type="caution">
    <text evidence="2">The sequence shown here is derived from an EMBL/GenBank/DDBJ whole genome shotgun (WGS) entry which is preliminary data.</text>
</comment>
<protein>
    <submittedName>
        <fullName evidence="2">Uncharacterized protein</fullName>
    </submittedName>
</protein>
<organism evidence="2 3">
    <name type="scientific">Mycena venus</name>
    <dbReference type="NCBI Taxonomy" id="2733690"/>
    <lineage>
        <taxon>Eukaryota</taxon>
        <taxon>Fungi</taxon>
        <taxon>Dikarya</taxon>
        <taxon>Basidiomycota</taxon>
        <taxon>Agaricomycotina</taxon>
        <taxon>Agaricomycetes</taxon>
        <taxon>Agaricomycetidae</taxon>
        <taxon>Agaricales</taxon>
        <taxon>Marasmiineae</taxon>
        <taxon>Mycenaceae</taxon>
        <taxon>Mycena</taxon>
    </lineage>
</organism>
<dbReference type="Gene3D" id="3.40.50.11350">
    <property type="match status" value="1"/>
</dbReference>
<proteinExistence type="predicted"/>
<evidence type="ECO:0000313" key="3">
    <source>
        <dbReference type="Proteomes" id="UP000620124"/>
    </source>
</evidence>
<reference evidence="2" key="1">
    <citation type="submission" date="2020-05" db="EMBL/GenBank/DDBJ databases">
        <title>Mycena genomes resolve the evolution of fungal bioluminescence.</title>
        <authorList>
            <person name="Tsai I.J."/>
        </authorList>
    </citation>
    <scope>NUCLEOTIDE SEQUENCE</scope>
    <source>
        <strain evidence="2">CCC161011</strain>
    </source>
</reference>
<sequence length="506" mass="56577">MHASRSTPSLLRRTNPRVIFAVFFLGFVGYYTGRLSTSGSRPPPPPTSRNVRGVGAGVVPEPQVVEAEPLTVTVRPPQVTVQGPQVTVQAPQATVTVTTEVFIPKADIPEEPVVLNGPPTQAFQDNLRPDVQYITVWPGSGFTNDVMSFMNLIYLSILTQRVPIMPFFTPTHVAKLSSVPVPPIDFGVVFDVPRLAKGLGKPVIEWWQVKDRNSTTIDPLGCWNVWQAVGKSNKGPHFTTAPKRLNVDVSWTIAPNWIKLFKDSPEEPHMRFTSLMALSFPEMRRKNLKTPSKSPILKTELPPDDHLVCFDDMYWTANVEPHEFQHDYSTSWRFVGKHLHWNPRIEGLARQYIRQTFGLSTDATIPSYITIHVRHGDFGGWCRRPLDECFAPLSAIARRVDEVKAELKQTKGITAQHVIITSDEKNSTWWDTVAPYGWYRVDHSTTVATYGAWYPLLIDAAIQSGGMGLVGTDLSTVSMIAGHRVKAWQDGAVRMVKWGKPGADDH</sequence>
<gene>
    <name evidence="2" type="ORF">MVEN_01582800</name>
</gene>
<feature type="region of interest" description="Disordered" evidence="1">
    <location>
        <begin position="35"/>
        <end position="54"/>
    </location>
</feature>
<dbReference type="Proteomes" id="UP000620124">
    <property type="component" value="Unassembled WGS sequence"/>
</dbReference>
<dbReference type="EMBL" id="JACAZI010000013">
    <property type="protein sequence ID" value="KAF7345634.1"/>
    <property type="molecule type" value="Genomic_DNA"/>
</dbReference>
<evidence type="ECO:0000256" key="1">
    <source>
        <dbReference type="SAM" id="MobiDB-lite"/>
    </source>
</evidence>
<name>A0A8H6XSH3_9AGAR</name>
<dbReference type="CDD" id="cd11296">
    <property type="entry name" value="O-FucT_like"/>
    <property type="match status" value="1"/>
</dbReference>
<accession>A0A8H6XSH3</accession>